<dbReference type="Pfam" id="PF01546">
    <property type="entry name" value="Peptidase_M20"/>
    <property type="match status" value="1"/>
</dbReference>
<dbReference type="InterPro" id="IPR051458">
    <property type="entry name" value="Cyt/Met_Dipeptidase"/>
</dbReference>
<name>A0A538TYS8_UNCEI</name>
<evidence type="ECO:0000256" key="3">
    <source>
        <dbReference type="ARBA" id="ARBA00022801"/>
    </source>
</evidence>
<dbReference type="GO" id="GO:0009089">
    <property type="term" value="P:lysine biosynthetic process via diaminopimelate"/>
    <property type="evidence" value="ECO:0007669"/>
    <property type="project" value="TreeGrafter"/>
</dbReference>
<sequence length="460" mass="50344">MSARARTADFAAVDRFLDRRLEASLAELSRLVAQPSVAAQGRGMEACAAQVAEMLRARGFAVETIPTPGHPVLLAERAGESERTLLIYNHYDVQPAEPLELWTSPPFEPALRDGRLYGRGVSDDKGHLMARLFAIDALLDARSALPCRVKFVIEGEEEIGSVHLPEFLVRHRERLAADACLWEFGYVDHRDMPLLHAGLRGIFYVELTVETAKRDAHSGLGGSIFPNAAWRLAWALSTLKGRDERILIPGFYDAVQPPSARDRERIAALAEVADEYRARYGVTSFLRGLTGGVELRIAEVFEPTCTICGLTAGYQGQGSKTVLPARASAKVDFRLVPDQNPEAVARQLRAHLDAQGFDDVRFEVLGKEPPGRTDPDHPFLELVSETAAPVYGMPMAILPMTGGSGPNHAFLHTLGVPVATAGLGYPDSRVHAPDENLRVDLYLKHAKHVARLLVAFGERG</sequence>
<dbReference type="SUPFAM" id="SSF53187">
    <property type="entry name" value="Zn-dependent exopeptidases"/>
    <property type="match status" value="1"/>
</dbReference>
<keyword evidence="2" id="KW-0479">Metal-binding</keyword>
<dbReference type="EMBL" id="VBOY01000003">
    <property type="protein sequence ID" value="TMQ68731.1"/>
    <property type="molecule type" value="Genomic_DNA"/>
</dbReference>
<evidence type="ECO:0000313" key="6">
    <source>
        <dbReference type="Proteomes" id="UP000316609"/>
    </source>
</evidence>
<keyword evidence="1" id="KW-0645">Protease</keyword>
<dbReference type="Proteomes" id="UP000316609">
    <property type="component" value="Unassembled WGS sequence"/>
</dbReference>
<dbReference type="GO" id="GO:0008233">
    <property type="term" value="F:peptidase activity"/>
    <property type="evidence" value="ECO:0007669"/>
    <property type="project" value="UniProtKB-KW"/>
</dbReference>
<comment type="caution">
    <text evidence="5">The sequence shown here is derived from an EMBL/GenBank/DDBJ whole genome shotgun (WGS) entry which is preliminary data.</text>
</comment>
<dbReference type="Gene3D" id="3.40.630.10">
    <property type="entry name" value="Zn peptidases"/>
    <property type="match status" value="1"/>
</dbReference>
<evidence type="ECO:0000313" key="5">
    <source>
        <dbReference type="EMBL" id="TMQ68731.1"/>
    </source>
</evidence>
<organism evidence="5 6">
    <name type="scientific">Eiseniibacteriota bacterium</name>
    <dbReference type="NCBI Taxonomy" id="2212470"/>
    <lineage>
        <taxon>Bacteria</taxon>
        <taxon>Candidatus Eiseniibacteriota</taxon>
    </lineage>
</organism>
<evidence type="ECO:0000256" key="1">
    <source>
        <dbReference type="ARBA" id="ARBA00022670"/>
    </source>
</evidence>
<proteinExistence type="predicted"/>
<accession>A0A538TYS8</accession>
<feature type="domain" description="Peptidase M20 dimerisation" evidence="4">
    <location>
        <begin position="198"/>
        <end position="356"/>
    </location>
</feature>
<reference evidence="5 6" key="1">
    <citation type="journal article" date="2019" name="Nat. Microbiol.">
        <title>Mediterranean grassland soil C-N compound turnover is dependent on rainfall and depth, and is mediated by genomically divergent microorganisms.</title>
        <authorList>
            <person name="Diamond S."/>
            <person name="Andeer P.F."/>
            <person name="Li Z."/>
            <person name="Crits-Christoph A."/>
            <person name="Burstein D."/>
            <person name="Anantharaman K."/>
            <person name="Lane K.R."/>
            <person name="Thomas B.C."/>
            <person name="Pan C."/>
            <person name="Northen T.R."/>
            <person name="Banfield J.F."/>
        </authorList>
    </citation>
    <scope>NUCLEOTIDE SEQUENCE [LARGE SCALE GENOMIC DNA]</scope>
    <source>
        <strain evidence="5">WS_8</strain>
    </source>
</reference>
<dbReference type="AlphaFoldDB" id="A0A538TYS8"/>
<dbReference type="PANTHER" id="PTHR43270">
    <property type="entry name" value="BETA-ALA-HIS DIPEPTIDASE"/>
    <property type="match status" value="1"/>
</dbReference>
<evidence type="ECO:0000256" key="2">
    <source>
        <dbReference type="ARBA" id="ARBA00022723"/>
    </source>
</evidence>
<dbReference type="GO" id="GO:0006508">
    <property type="term" value="P:proteolysis"/>
    <property type="evidence" value="ECO:0007669"/>
    <property type="project" value="UniProtKB-KW"/>
</dbReference>
<gene>
    <name evidence="5" type="ORF">E6K78_00175</name>
</gene>
<dbReference type="GO" id="GO:0005829">
    <property type="term" value="C:cytosol"/>
    <property type="evidence" value="ECO:0007669"/>
    <property type="project" value="TreeGrafter"/>
</dbReference>
<dbReference type="InterPro" id="IPR002933">
    <property type="entry name" value="Peptidase_M20"/>
</dbReference>
<dbReference type="Gene3D" id="3.30.70.360">
    <property type="match status" value="1"/>
</dbReference>
<dbReference type="PANTHER" id="PTHR43270:SF8">
    <property type="entry name" value="DI- AND TRIPEPTIDASE DUG2-RELATED"/>
    <property type="match status" value="1"/>
</dbReference>
<evidence type="ECO:0000259" key="4">
    <source>
        <dbReference type="Pfam" id="PF07687"/>
    </source>
</evidence>
<dbReference type="GO" id="GO:0009014">
    <property type="term" value="F:succinyl-diaminopimelate desuccinylase activity"/>
    <property type="evidence" value="ECO:0007669"/>
    <property type="project" value="TreeGrafter"/>
</dbReference>
<dbReference type="Pfam" id="PF07687">
    <property type="entry name" value="M20_dimer"/>
    <property type="match status" value="1"/>
</dbReference>
<keyword evidence="3 5" id="KW-0378">Hydrolase</keyword>
<protein>
    <submittedName>
        <fullName evidence="5">M20/M25/M40 family metallo-hydrolase</fullName>
    </submittedName>
</protein>
<dbReference type="InterPro" id="IPR011650">
    <property type="entry name" value="Peptidase_M20_dimer"/>
</dbReference>
<dbReference type="GO" id="GO:0046872">
    <property type="term" value="F:metal ion binding"/>
    <property type="evidence" value="ECO:0007669"/>
    <property type="project" value="UniProtKB-KW"/>
</dbReference>